<name>A0ABN8LJC7_9CNID</name>
<sequence length="164" mass="18533">MISLTTEEAVEKVSCAEETPVYCLYLLDQGLQPSHQEGPIQQSLAEDWMPPQRKLQRMTAFSMKEPSSTKVRSCSFSYSVDGVYLHTRSGGNLFNLARLQVKTKVRKVQISEMLFANDAVLTAHTEGALKRFMQIWSQHQSLHLPRLHHLQAPPSPATYPYTAS</sequence>
<reference evidence="1 2" key="1">
    <citation type="submission" date="2022-05" db="EMBL/GenBank/DDBJ databases">
        <authorList>
            <consortium name="Genoscope - CEA"/>
            <person name="William W."/>
        </authorList>
    </citation>
    <scope>NUCLEOTIDE SEQUENCE [LARGE SCALE GENOMIC DNA]</scope>
</reference>
<dbReference type="Proteomes" id="UP001159427">
    <property type="component" value="Unassembled WGS sequence"/>
</dbReference>
<evidence type="ECO:0000313" key="1">
    <source>
        <dbReference type="EMBL" id="CAH3015523.1"/>
    </source>
</evidence>
<keyword evidence="2" id="KW-1185">Reference proteome</keyword>
<evidence type="ECO:0000313" key="2">
    <source>
        <dbReference type="Proteomes" id="UP001159427"/>
    </source>
</evidence>
<comment type="caution">
    <text evidence="1">The sequence shown here is derived from an EMBL/GenBank/DDBJ whole genome shotgun (WGS) entry which is preliminary data.</text>
</comment>
<accession>A0ABN8LJC7</accession>
<organism evidence="1 2">
    <name type="scientific">Porites evermanni</name>
    <dbReference type="NCBI Taxonomy" id="104178"/>
    <lineage>
        <taxon>Eukaryota</taxon>
        <taxon>Metazoa</taxon>
        <taxon>Cnidaria</taxon>
        <taxon>Anthozoa</taxon>
        <taxon>Hexacorallia</taxon>
        <taxon>Scleractinia</taxon>
        <taxon>Fungiina</taxon>
        <taxon>Poritidae</taxon>
        <taxon>Porites</taxon>
    </lineage>
</organism>
<protein>
    <submittedName>
        <fullName evidence="1">Uncharacterized protein</fullName>
    </submittedName>
</protein>
<gene>
    <name evidence="1" type="ORF">PEVE_00017444</name>
</gene>
<proteinExistence type="predicted"/>
<dbReference type="EMBL" id="CALNXI010000024">
    <property type="protein sequence ID" value="CAH3015523.1"/>
    <property type="molecule type" value="Genomic_DNA"/>
</dbReference>